<evidence type="ECO:0000256" key="2">
    <source>
        <dbReference type="ARBA" id="ARBA00022450"/>
    </source>
</evidence>
<keyword evidence="9" id="KW-1185">Reference proteome</keyword>
<keyword evidence="3" id="KW-0597">Phosphoprotein</keyword>
<dbReference type="InterPro" id="IPR036291">
    <property type="entry name" value="NAD(P)-bd_dom_sf"/>
</dbReference>
<feature type="transmembrane region" description="Helical" evidence="6">
    <location>
        <begin position="103"/>
        <end position="121"/>
    </location>
</feature>
<evidence type="ECO:0000313" key="8">
    <source>
        <dbReference type="EMBL" id="KAF4227565.1"/>
    </source>
</evidence>
<dbReference type="Gene3D" id="1.10.1200.10">
    <property type="entry name" value="ACP-like"/>
    <property type="match status" value="1"/>
</dbReference>
<name>A0A8H4EAB1_9EURO</name>
<evidence type="ECO:0000256" key="5">
    <source>
        <dbReference type="ARBA" id="ARBA00029454"/>
    </source>
</evidence>
<dbReference type="SUPFAM" id="SSF47336">
    <property type="entry name" value="ACP-like"/>
    <property type="match status" value="1"/>
</dbReference>
<dbReference type="OrthoDB" id="329835at2759"/>
<keyword evidence="2" id="KW-0596">Phosphopantetheine</keyword>
<feature type="transmembrane region" description="Helical" evidence="6">
    <location>
        <begin position="162"/>
        <end position="183"/>
    </location>
</feature>
<dbReference type="SUPFAM" id="SSF56801">
    <property type="entry name" value="Acetyl-CoA synthetase-like"/>
    <property type="match status" value="1"/>
</dbReference>
<keyword evidence="4" id="KW-0436">Ligase</keyword>
<dbReference type="Gene3D" id="3.40.50.720">
    <property type="entry name" value="NAD(P)-binding Rossmann-like Domain"/>
    <property type="match status" value="1"/>
</dbReference>
<feature type="domain" description="Carrier" evidence="7">
    <location>
        <begin position="1191"/>
        <end position="1266"/>
    </location>
</feature>
<organism evidence="8 9">
    <name type="scientific">Aspergillus fumigatiaffinis</name>
    <dbReference type="NCBI Taxonomy" id="340414"/>
    <lineage>
        <taxon>Eukaryota</taxon>
        <taxon>Fungi</taxon>
        <taxon>Dikarya</taxon>
        <taxon>Ascomycota</taxon>
        <taxon>Pezizomycotina</taxon>
        <taxon>Eurotiomycetes</taxon>
        <taxon>Eurotiomycetidae</taxon>
        <taxon>Eurotiales</taxon>
        <taxon>Aspergillaceae</taxon>
        <taxon>Aspergillus</taxon>
        <taxon>Aspergillus subgen. Fumigati</taxon>
    </lineage>
</organism>
<dbReference type="CDD" id="cd05930">
    <property type="entry name" value="A_NRPS"/>
    <property type="match status" value="1"/>
</dbReference>
<evidence type="ECO:0000313" key="9">
    <source>
        <dbReference type="Proteomes" id="UP000653565"/>
    </source>
</evidence>
<evidence type="ECO:0000256" key="4">
    <source>
        <dbReference type="ARBA" id="ARBA00022598"/>
    </source>
</evidence>
<dbReference type="InterPro" id="IPR009081">
    <property type="entry name" value="PP-bd_ACP"/>
</dbReference>
<dbReference type="PANTHER" id="PTHR45527">
    <property type="entry name" value="NONRIBOSOMAL PEPTIDE SYNTHETASE"/>
    <property type="match status" value="1"/>
</dbReference>
<dbReference type="PROSITE" id="PS50075">
    <property type="entry name" value="CARRIER"/>
    <property type="match status" value="1"/>
</dbReference>
<dbReference type="Proteomes" id="UP000653565">
    <property type="component" value="Unassembled WGS sequence"/>
</dbReference>
<dbReference type="InterPro" id="IPR036736">
    <property type="entry name" value="ACP-like_sf"/>
</dbReference>
<feature type="transmembrane region" description="Helical" evidence="6">
    <location>
        <begin position="273"/>
        <end position="292"/>
    </location>
</feature>
<feature type="transmembrane region" description="Helical" evidence="6">
    <location>
        <begin position="198"/>
        <end position="218"/>
    </location>
</feature>
<sequence>MSQETMNDGEEMTPVLHQKKASEMEDSHSVSPPLDGGLQAWSVVAGSFLCLFVSFGWVNCIGLFQTYYETHQLKGYSASTIAWITSFEVFIMFLGVKSAMCMAPGMLLIGTFMHVFGLMMTSLCKEYYQFVLAQGICSSIGASCIFYAAFGASSTWFRRKARLAIGIVASGSSLGGVVFPIMINKLLSEIGFAWTMRTSAFIIFGLLAVANVTIRARLPPNPKPGSPKDLVMPFTEPLFCLTAIGAFLFSFGLFPPINYVISEAIYRNMGYDLALYMLPILNGASLFGRIIPSALGDKVGRYNCMVIMTGLTAVVVLAIWIPVTTNAGIILFAAAFGLTSGAFISLAPALITQISDVSKLGVRIGAMYAVTSVANLTSNPIGGGLISAWDGSSKAFLDQLVTFYNDVVAGKSRDVVQIGRKRQYIDFTLWHERLLRSPEMRPHLEYWINAFKEAPPVSALLPFARPRPHTQSFKTSSLSDNLPAFVFARMKRIAARFNSTVPQFILAAFRLIHYRYTQQEDLTIHLVHGDRPHPDVHDMLGNYVNLLPIRHRLESPDTTFDSLLRQLQHRDWEAMEHGAIPFDMVVREAAVPRSSSHFPLGHTRHLDIEKYETVDIPTTCDMSLEAIEDAQGGVKFDLEYSQALYDSVDMDRFLENSLTCLSAAVKDYRQPINEIPICGSKERALLEKCWGQPASDFDSQMDIAQIISGQAVTCPSSVALLDSDGRSMTYSELVDAARKVAASIQTCGAKPGDVVGLLATPSVDLPVGMMGIVFSRCAFVAMDPDFPEERLRYMATDSGCALIVTDLEVNGQGMEFIQRLINIRLVTSQPGVRSFQLATFEADHSFYVTILRTGKPKGVVMRHRNAQPMLRDIQAKFRFDSMEHFLLATSICFDLSVLKIFTPLLVGATVCISSADTRWDPVLLSQLMKQSSVTFTYFTPSQFAVLMEGAENELRECSTWRTTIFCGEVLHPRLARQLYSLPTPAVIYNAYGPCEAMVQIALHRIESPVPEDRPISIGRPLKHSWCYVVDAGRNPVPAGVIGELCVGGPQVGECYVNRPQESRVAFNLDPFARGSVGQQASHIFRTGDMARLNHDGTIDYVGRMAGTTLVKLRGYRLDLLEIEQNILIERSAAGIKDLAAACVVARTLNASIAGHTLADERQLIAFPVLRDSCSSQPAETDRQHLLTMPLTMPLNLVYPYRHQGGDKESESENEINANFFDLGGHSVLLLTVQSAINRKFKIKIPRRDILDKPTPSGTMEHICTLKGIPFKSPCESISSTGITTPITPGAMCSEVPLRIASCSTSPGGLTPVMEEIKISEEMLKERLSGTKAVFQIDWDEENLLPVEDRYHIPAGGEYPAEQQTTDIFITGVDTFVGIYFLAEVLARSNVTVHIIGTSSRIRHVNVIEHLQKYGLLRDSVSSGTVWARVRCYHGDMTQPHFGLTTLEFHRLGHRVQAIYNLGVCVSLIQKYSNLRAVNTRAILDIIELAACAPMSPQSSTSPPSACRICDPGRTPTDYRPSTPDDHGYIKARWAAEMLLANAADRGFPTRIYRASLPTASTRTHIPPAEHGVIERIVTLMLRTGYVPKPRPGQPDMAVDLVPVDVLVSWLYLLSTMPPETDRLRIHHLTNPRPVPFTQLVEIIPTLANGPGRGELLNLETWLERAGKVCGASERRTY</sequence>
<keyword evidence="6" id="KW-0812">Transmembrane</keyword>
<dbReference type="Pfam" id="PF07993">
    <property type="entry name" value="NAD_binding_4"/>
    <property type="match status" value="1"/>
</dbReference>
<evidence type="ECO:0000256" key="3">
    <source>
        <dbReference type="ARBA" id="ARBA00022553"/>
    </source>
</evidence>
<dbReference type="PANTHER" id="PTHR45527:SF1">
    <property type="entry name" value="FATTY ACID SYNTHASE"/>
    <property type="match status" value="1"/>
</dbReference>
<keyword evidence="6" id="KW-1133">Transmembrane helix</keyword>
<dbReference type="InterPro" id="IPR013120">
    <property type="entry name" value="FAR_NAD-bd"/>
</dbReference>
<dbReference type="Gene3D" id="3.30.559.30">
    <property type="entry name" value="Nonribosomal peptide synthetase, condensation domain"/>
    <property type="match status" value="1"/>
</dbReference>
<dbReference type="GO" id="GO:0016020">
    <property type="term" value="C:membrane"/>
    <property type="evidence" value="ECO:0007669"/>
    <property type="project" value="UniProtKB-SubCell"/>
</dbReference>
<dbReference type="InterPro" id="IPR000873">
    <property type="entry name" value="AMP-dep_synth/lig_dom"/>
</dbReference>
<dbReference type="EMBL" id="JAAAPX010000176">
    <property type="protein sequence ID" value="KAF4227565.1"/>
    <property type="molecule type" value="Genomic_DNA"/>
</dbReference>
<reference evidence="8" key="1">
    <citation type="journal article" date="2020" name="bioRxiv">
        <title>Genomic and phenotypic heterogeneity of clinical isolates of the human pathogens Aspergillus fumigatus, Aspergillus lentulus and Aspergillus fumigatiaffinis.</title>
        <authorList>
            <person name="dos Santos R.A.C."/>
            <person name="Steenwyk J.L."/>
            <person name="Rivero-Menendez O."/>
            <person name="Mead M.E."/>
            <person name="Silva L.P."/>
            <person name="Bastos R.W."/>
            <person name="Alastruey-Izquierdo A."/>
            <person name="Goldman G.H."/>
            <person name="Rokas A."/>
        </authorList>
    </citation>
    <scope>NUCLEOTIDE SEQUENCE</scope>
    <source>
        <strain evidence="8">CNM-CM6805</strain>
    </source>
</reference>
<evidence type="ECO:0000256" key="1">
    <source>
        <dbReference type="ARBA" id="ARBA00004141"/>
    </source>
</evidence>
<keyword evidence="6" id="KW-0472">Membrane</keyword>
<dbReference type="Pfam" id="PF00501">
    <property type="entry name" value="AMP-binding"/>
    <property type="match status" value="2"/>
</dbReference>
<dbReference type="SUPFAM" id="SSF103473">
    <property type="entry name" value="MFS general substrate transporter"/>
    <property type="match status" value="1"/>
</dbReference>
<dbReference type="CDD" id="cd17352">
    <property type="entry name" value="MFS_MCT_SLC16"/>
    <property type="match status" value="1"/>
</dbReference>
<dbReference type="Pfam" id="PF00550">
    <property type="entry name" value="PP-binding"/>
    <property type="match status" value="1"/>
</dbReference>
<comment type="similarity">
    <text evidence="5">Belongs to the NRP synthetase family.</text>
</comment>
<comment type="subcellular location">
    <subcellularLocation>
        <location evidence="1">Membrane</location>
        <topology evidence="1">Multi-pass membrane protein</topology>
    </subcellularLocation>
</comment>
<dbReference type="InterPro" id="IPR011701">
    <property type="entry name" value="MFS"/>
</dbReference>
<dbReference type="GO" id="GO:0043041">
    <property type="term" value="P:amino acid activation for nonribosomal peptide biosynthetic process"/>
    <property type="evidence" value="ECO:0007669"/>
    <property type="project" value="TreeGrafter"/>
</dbReference>
<feature type="transmembrane region" description="Helical" evidence="6">
    <location>
        <begin position="238"/>
        <end position="261"/>
    </location>
</feature>
<dbReference type="Gene3D" id="3.40.50.12780">
    <property type="entry name" value="N-terminal domain of ligase-like"/>
    <property type="match status" value="1"/>
</dbReference>
<comment type="caution">
    <text evidence="8">The sequence shown here is derived from an EMBL/GenBank/DDBJ whole genome shotgun (WGS) entry which is preliminary data.</text>
</comment>
<dbReference type="Pfam" id="PF07690">
    <property type="entry name" value="MFS_1"/>
    <property type="match status" value="1"/>
</dbReference>
<accession>A0A8H4EAB1</accession>
<dbReference type="SUPFAM" id="SSF52777">
    <property type="entry name" value="CoA-dependent acyltransferases"/>
    <property type="match status" value="1"/>
</dbReference>
<feature type="transmembrane region" description="Helical" evidence="6">
    <location>
        <begin position="127"/>
        <end position="150"/>
    </location>
</feature>
<dbReference type="GO" id="GO:0005737">
    <property type="term" value="C:cytoplasm"/>
    <property type="evidence" value="ECO:0007669"/>
    <property type="project" value="TreeGrafter"/>
</dbReference>
<dbReference type="InterPro" id="IPR042099">
    <property type="entry name" value="ANL_N_sf"/>
</dbReference>
<dbReference type="Pfam" id="PF00668">
    <property type="entry name" value="Condensation"/>
    <property type="match status" value="1"/>
</dbReference>
<reference evidence="8" key="2">
    <citation type="submission" date="2020-04" db="EMBL/GenBank/DDBJ databases">
        <authorList>
            <person name="Santos R.A.C."/>
            <person name="Steenwyk J.L."/>
            <person name="Rivero-Menendez O."/>
            <person name="Mead M.E."/>
            <person name="Silva L.P."/>
            <person name="Bastos R.W."/>
            <person name="Alastruey-Izquierdo A."/>
            <person name="Goldman G.H."/>
            <person name="Rokas A."/>
        </authorList>
    </citation>
    <scope>NUCLEOTIDE SEQUENCE</scope>
    <source>
        <strain evidence="8">CNM-CM6805</strain>
    </source>
</reference>
<gene>
    <name evidence="8" type="ORF">CNMCM6805_002859</name>
</gene>
<feature type="transmembrane region" description="Helical" evidence="6">
    <location>
        <begin position="304"/>
        <end position="323"/>
    </location>
</feature>
<protein>
    <recommendedName>
        <fullName evidence="7">Carrier domain-containing protein</fullName>
    </recommendedName>
</protein>
<feature type="transmembrane region" description="Helical" evidence="6">
    <location>
        <begin position="329"/>
        <end position="351"/>
    </location>
</feature>
<feature type="transmembrane region" description="Helical" evidence="6">
    <location>
        <begin position="40"/>
        <end position="64"/>
    </location>
</feature>
<dbReference type="GO" id="GO:0022857">
    <property type="term" value="F:transmembrane transporter activity"/>
    <property type="evidence" value="ECO:0007669"/>
    <property type="project" value="InterPro"/>
</dbReference>
<dbReference type="GO" id="GO:0016874">
    <property type="term" value="F:ligase activity"/>
    <property type="evidence" value="ECO:0007669"/>
    <property type="project" value="UniProtKB-KW"/>
</dbReference>
<evidence type="ECO:0000259" key="7">
    <source>
        <dbReference type="PROSITE" id="PS50075"/>
    </source>
</evidence>
<evidence type="ECO:0000256" key="6">
    <source>
        <dbReference type="SAM" id="Phobius"/>
    </source>
</evidence>
<dbReference type="InterPro" id="IPR036259">
    <property type="entry name" value="MFS_trans_sf"/>
</dbReference>
<proteinExistence type="inferred from homology"/>
<dbReference type="SUPFAM" id="SSF51735">
    <property type="entry name" value="NAD(P)-binding Rossmann-fold domains"/>
    <property type="match status" value="1"/>
</dbReference>
<dbReference type="GO" id="GO:0031177">
    <property type="term" value="F:phosphopantetheine binding"/>
    <property type="evidence" value="ECO:0007669"/>
    <property type="project" value="TreeGrafter"/>
</dbReference>
<dbReference type="Gene3D" id="1.20.1250.20">
    <property type="entry name" value="MFS general substrate transporter like domains"/>
    <property type="match status" value="1"/>
</dbReference>
<dbReference type="GO" id="GO:0044550">
    <property type="term" value="P:secondary metabolite biosynthetic process"/>
    <property type="evidence" value="ECO:0007669"/>
    <property type="project" value="TreeGrafter"/>
</dbReference>
<dbReference type="InterPro" id="IPR001242">
    <property type="entry name" value="Condensation_dom"/>
</dbReference>
<feature type="transmembrane region" description="Helical" evidence="6">
    <location>
        <begin position="76"/>
        <end position="96"/>
    </location>
</feature>